<dbReference type="PROSITE" id="PS51085">
    <property type="entry name" value="2FE2S_FER_2"/>
    <property type="match status" value="1"/>
</dbReference>
<dbReference type="CDD" id="cd00207">
    <property type="entry name" value="fer2"/>
    <property type="match status" value="1"/>
</dbReference>
<comment type="caution">
    <text evidence="7">The sequence shown here is derived from an EMBL/GenBank/DDBJ whole genome shotgun (WGS) entry which is preliminary data.</text>
</comment>
<keyword evidence="8" id="KW-1185">Reference proteome</keyword>
<dbReference type="SUPFAM" id="SSF54292">
    <property type="entry name" value="2Fe-2S ferredoxin-like"/>
    <property type="match status" value="1"/>
</dbReference>
<reference evidence="7 8" key="1">
    <citation type="submission" date="2023-05" db="EMBL/GenBank/DDBJ databases">
        <title>Novel species of genus Flectobacillus isolated from stream in China.</title>
        <authorList>
            <person name="Lu H."/>
        </authorList>
    </citation>
    <scope>NUCLEOTIDE SEQUENCE [LARGE SCALE GENOMIC DNA]</scope>
    <source>
        <strain evidence="7 8">KCTC 42575</strain>
    </source>
</reference>
<dbReference type="Pfam" id="PF01799">
    <property type="entry name" value="Fer2_2"/>
    <property type="match status" value="1"/>
</dbReference>
<dbReference type="PROSITE" id="PS00197">
    <property type="entry name" value="2FE2S_FER_1"/>
    <property type="match status" value="1"/>
</dbReference>
<evidence type="ECO:0000256" key="1">
    <source>
        <dbReference type="ARBA" id="ARBA00022714"/>
    </source>
</evidence>
<evidence type="ECO:0000256" key="4">
    <source>
        <dbReference type="ARBA" id="ARBA00023004"/>
    </source>
</evidence>
<keyword evidence="4" id="KW-0408">Iron</keyword>
<protein>
    <submittedName>
        <fullName evidence="7">(2Fe-2S)-binding protein</fullName>
    </submittedName>
</protein>
<dbReference type="InterPro" id="IPR036884">
    <property type="entry name" value="2Fe-2S-bd_dom_sf"/>
</dbReference>
<dbReference type="Gene3D" id="3.10.20.30">
    <property type="match status" value="1"/>
</dbReference>
<dbReference type="SUPFAM" id="SSF47741">
    <property type="entry name" value="CO dehydrogenase ISP C-domain like"/>
    <property type="match status" value="1"/>
</dbReference>
<name>A0ABT6YF00_9BACT</name>
<evidence type="ECO:0000256" key="2">
    <source>
        <dbReference type="ARBA" id="ARBA00022723"/>
    </source>
</evidence>
<accession>A0ABT6YF00</accession>
<feature type="domain" description="2Fe-2S ferredoxin-type" evidence="6">
    <location>
        <begin position="2"/>
        <end position="79"/>
    </location>
</feature>
<evidence type="ECO:0000313" key="7">
    <source>
        <dbReference type="EMBL" id="MDI9861673.1"/>
    </source>
</evidence>
<keyword evidence="3" id="KW-0560">Oxidoreductase</keyword>
<dbReference type="Gene3D" id="1.10.150.120">
    <property type="entry name" value="[2Fe-2S]-binding domain"/>
    <property type="match status" value="1"/>
</dbReference>
<organism evidence="7 8">
    <name type="scientific">Flectobacillus roseus</name>
    <dbReference type="NCBI Taxonomy" id="502259"/>
    <lineage>
        <taxon>Bacteria</taxon>
        <taxon>Pseudomonadati</taxon>
        <taxon>Bacteroidota</taxon>
        <taxon>Cytophagia</taxon>
        <taxon>Cytophagales</taxon>
        <taxon>Flectobacillaceae</taxon>
        <taxon>Flectobacillus</taxon>
    </lineage>
</organism>
<dbReference type="Pfam" id="PF00111">
    <property type="entry name" value="Fer2"/>
    <property type="match status" value="1"/>
</dbReference>
<dbReference type="EMBL" id="JASHIF010000021">
    <property type="protein sequence ID" value="MDI9861673.1"/>
    <property type="molecule type" value="Genomic_DNA"/>
</dbReference>
<dbReference type="InterPro" id="IPR051452">
    <property type="entry name" value="Diverse_Oxidoreductases"/>
</dbReference>
<dbReference type="InterPro" id="IPR001041">
    <property type="entry name" value="2Fe-2S_ferredoxin-type"/>
</dbReference>
<sequence>MKTYTLSVNNKTIKVEAEPETPMLWVLRDYVGLKGTKFGCGMGLCGACTIHVDGQAIRSCQTPISTLKANSKIITIEGVSEGLHAAKIDHVVQNAWIEEQVPQCGYCQSGQIMSAVALLKANPNPSDEDIDTYMAGNICRCGTYVRIRKAIHSAAKELKTEKATTKRPSNTR</sequence>
<evidence type="ECO:0000256" key="5">
    <source>
        <dbReference type="ARBA" id="ARBA00023014"/>
    </source>
</evidence>
<dbReference type="PANTHER" id="PTHR44379">
    <property type="entry name" value="OXIDOREDUCTASE WITH IRON-SULFUR SUBUNIT"/>
    <property type="match status" value="1"/>
</dbReference>
<keyword evidence="5" id="KW-0411">Iron-sulfur</keyword>
<gene>
    <name evidence="7" type="ORF">QM524_20805</name>
</gene>
<dbReference type="RefSeq" id="WP_283346039.1">
    <property type="nucleotide sequence ID" value="NZ_JASHIF010000021.1"/>
</dbReference>
<dbReference type="InterPro" id="IPR002888">
    <property type="entry name" value="2Fe-2S-bd"/>
</dbReference>
<evidence type="ECO:0000256" key="3">
    <source>
        <dbReference type="ARBA" id="ARBA00023002"/>
    </source>
</evidence>
<dbReference type="InterPro" id="IPR006058">
    <property type="entry name" value="2Fe2S_fd_BS"/>
</dbReference>
<evidence type="ECO:0000259" key="6">
    <source>
        <dbReference type="PROSITE" id="PS51085"/>
    </source>
</evidence>
<proteinExistence type="predicted"/>
<keyword evidence="2" id="KW-0479">Metal-binding</keyword>
<dbReference type="Proteomes" id="UP001236507">
    <property type="component" value="Unassembled WGS sequence"/>
</dbReference>
<dbReference type="InterPro" id="IPR036010">
    <property type="entry name" value="2Fe-2S_ferredoxin-like_sf"/>
</dbReference>
<keyword evidence="1" id="KW-0001">2Fe-2S</keyword>
<dbReference type="InterPro" id="IPR012675">
    <property type="entry name" value="Beta-grasp_dom_sf"/>
</dbReference>
<evidence type="ECO:0000313" key="8">
    <source>
        <dbReference type="Proteomes" id="UP001236507"/>
    </source>
</evidence>
<dbReference type="PANTHER" id="PTHR44379:SF2">
    <property type="entry name" value="BLR6218 PROTEIN"/>
    <property type="match status" value="1"/>
</dbReference>